<accession>R7TI59</accession>
<sequence length="400" mass="43340">MGKISNVTNSTDPVSVNSRLFVGNLNTFALNKDAVETVFQRYGRIIGISMHKGFAFVQFTNEHDARKAVAGEDQRIYAGQQIDVNLSAEPKPMRASRKRQLSTGPEWDCFYNLPVVSGRAPLATMSIKTQADLAALQAFNAGAPPFKKAALLPLANPQPNIFGAALAPVSPSRLIRKPTRVLRVPKPFMAAVTATQKTGNNNVTASSPEPSASSEAVPLLPPTTSSPQPPISFPTQQTVYDILICGGCHQIFDEVDRLQLHKRNCTKTAQPRQPQLCHRCQCDAAAGDPIGPLKCASCDQQFGSCWQLCQHAQSEHDVHIFALPPPSPTDLNHRDTISDTGSNLGHIEDQDDIEHQNPLISLMDESKLVDTRISDAESESSLISPTIHNGGDVISATFAH</sequence>
<evidence type="ECO:0000256" key="1">
    <source>
        <dbReference type="ARBA" id="ARBA00022884"/>
    </source>
</evidence>
<dbReference type="Proteomes" id="UP000014760">
    <property type="component" value="Unassembled WGS sequence"/>
</dbReference>
<dbReference type="AlphaFoldDB" id="R7TI59"/>
<evidence type="ECO:0000313" key="6">
    <source>
        <dbReference type="EnsemblMetazoa" id="CapteP223984"/>
    </source>
</evidence>
<organism evidence="5">
    <name type="scientific">Capitella teleta</name>
    <name type="common">Polychaete worm</name>
    <dbReference type="NCBI Taxonomy" id="283909"/>
    <lineage>
        <taxon>Eukaryota</taxon>
        <taxon>Metazoa</taxon>
        <taxon>Spiralia</taxon>
        <taxon>Lophotrochozoa</taxon>
        <taxon>Annelida</taxon>
        <taxon>Polychaeta</taxon>
        <taxon>Sedentaria</taxon>
        <taxon>Scolecida</taxon>
        <taxon>Capitellidae</taxon>
        <taxon>Capitella</taxon>
    </lineage>
</organism>
<dbReference type="InterPro" id="IPR035979">
    <property type="entry name" value="RBD_domain_sf"/>
</dbReference>
<dbReference type="EMBL" id="KB309853">
    <property type="protein sequence ID" value="ELT93167.1"/>
    <property type="molecule type" value="Genomic_DNA"/>
</dbReference>
<feature type="compositionally biased region" description="Low complexity" evidence="3">
    <location>
        <begin position="205"/>
        <end position="226"/>
    </location>
</feature>
<proteinExistence type="predicted"/>
<reference evidence="5 7" key="2">
    <citation type="journal article" date="2013" name="Nature">
        <title>Insights into bilaterian evolution from three spiralian genomes.</title>
        <authorList>
            <person name="Simakov O."/>
            <person name="Marletaz F."/>
            <person name="Cho S.J."/>
            <person name="Edsinger-Gonzales E."/>
            <person name="Havlak P."/>
            <person name="Hellsten U."/>
            <person name="Kuo D.H."/>
            <person name="Larsson T."/>
            <person name="Lv J."/>
            <person name="Arendt D."/>
            <person name="Savage R."/>
            <person name="Osoegawa K."/>
            <person name="de Jong P."/>
            <person name="Grimwood J."/>
            <person name="Chapman J.A."/>
            <person name="Shapiro H."/>
            <person name="Aerts A."/>
            <person name="Otillar R.P."/>
            <person name="Terry A.Y."/>
            <person name="Boore J.L."/>
            <person name="Grigoriev I.V."/>
            <person name="Lindberg D.R."/>
            <person name="Seaver E.C."/>
            <person name="Weisblat D.A."/>
            <person name="Putnam N.H."/>
            <person name="Rokhsar D.S."/>
        </authorList>
    </citation>
    <scope>NUCLEOTIDE SEQUENCE</scope>
    <source>
        <strain evidence="5 7">I ESC-2004</strain>
    </source>
</reference>
<dbReference type="Gene3D" id="3.30.70.330">
    <property type="match status" value="1"/>
</dbReference>
<dbReference type="SUPFAM" id="SSF54928">
    <property type="entry name" value="RNA-binding domain, RBD"/>
    <property type="match status" value="1"/>
</dbReference>
<evidence type="ECO:0000313" key="7">
    <source>
        <dbReference type="Proteomes" id="UP000014760"/>
    </source>
</evidence>
<dbReference type="InterPro" id="IPR012677">
    <property type="entry name" value="Nucleotide-bd_a/b_plait_sf"/>
</dbReference>
<evidence type="ECO:0000256" key="3">
    <source>
        <dbReference type="SAM" id="MobiDB-lite"/>
    </source>
</evidence>
<feature type="region of interest" description="Disordered" evidence="3">
    <location>
        <begin position="194"/>
        <end position="230"/>
    </location>
</feature>
<dbReference type="Pfam" id="PF00076">
    <property type="entry name" value="RRM_1"/>
    <property type="match status" value="1"/>
</dbReference>
<dbReference type="GO" id="GO:0003723">
    <property type="term" value="F:RNA binding"/>
    <property type="evidence" value="ECO:0007669"/>
    <property type="project" value="UniProtKB-UniRule"/>
</dbReference>
<dbReference type="FunCoup" id="R7TI59">
    <property type="interactions" value="12"/>
</dbReference>
<dbReference type="OMA" id="NEMHARS"/>
<dbReference type="PANTHER" id="PTHR13968">
    <property type="entry name" value="HETEROGENEOUS NUCLEAR RIBONUCLEOPROTEIN"/>
    <property type="match status" value="1"/>
</dbReference>
<name>R7TI59_CAPTE</name>
<keyword evidence="7" id="KW-1185">Reference proteome</keyword>
<dbReference type="STRING" id="283909.R7TI59"/>
<evidence type="ECO:0000256" key="2">
    <source>
        <dbReference type="PROSITE-ProRule" id="PRU00176"/>
    </source>
</evidence>
<protein>
    <recommendedName>
        <fullName evidence="4">RRM domain-containing protein</fullName>
    </recommendedName>
</protein>
<evidence type="ECO:0000259" key="4">
    <source>
        <dbReference type="PROSITE" id="PS50102"/>
    </source>
</evidence>
<dbReference type="HOGENOM" id="CLU_647841_0_0_1"/>
<reference evidence="6" key="3">
    <citation type="submission" date="2015-06" db="UniProtKB">
        <authorList>
            <consortium name="EnsemblMetazoa"/>
        </authorList>
    </citation>
    <scope>IDENTIFICATION</scope>
</reference>
<dbReference type="GO" id="GO:0005634">
    <property type="term" value="C:nucleus"/>
    <property type="evidence" value="ECO:0007669"/>
    <property type="project" value="TreeGrafter"/>
</dbReference>
<dbReference type="EnsemblMetazoa" id="CapteT223984">
    <property type="protein sequence ID" value="CapteP223984"/>
    <property type="gene ID" value="CapteG223984"/>
</dbReference>
<feature type="domain" description="RRM" evidence="4">
    <location>
        <begin position="18"/>
        <end position="89"/>
    </location>
</feature>
<evidence type="ECO:0000313" key="5">
    <source>
        <dbReference type="EMBL" id="ELT93167.1"/>
    </source>
</evidence>
<keyword evidence="1 2" id="KW-0694">RNA-binding</keyword>
<dbReference type="PANTHER" id="PTHR13968:SF26">
    <property type="entry name" value="RRM DOMAIN-CONTAINING PROTEIN"/>
    <property type="match status" value="1"/>
</dbReference>
<reference evidence="7" key="1">
    <citation type="submission" date="2012-12" db="EMBL/GenBank/DDBJ databases">
        <authorList>
            <person name="Hellsten U."/>
            <person name="Grimwood J."/>
            <person name="Chapman J.A."/>
            <person name="Shapiro H."/>
            <person name="Aerts A."/>
            <person name="Otillar R.P."/>
            <person name="Terry A.Y."/>
            <person name="Boore J.L."/>
            <person name="Simakov O."/>
            <person name="Marletaz F."/>
            <person name="Cho S.-J."/>
            <person name="Edsinger-Gonzales E."/>
            <person name="Havlak P."/>
            <person name="Kuo D.-H."/>
            <person name="Larsson T."/>
            <person name="Lv J."/>
            <person name="Arendt D."/>
            <person name="Savage R."/>
            <person name="Osoegawa K."/>
            <person name="de Jong P."/>
            <person name="Lindberg D.R."/>
            <person name="Seaver E.C."/>
            <person name="Weisblat D.A."/>
            <person name="Putnam N.H."/>
            <person name="Grigoriev I.V."/>
            <person name="Rokhsar D.S."/>
        </authorList>
    </citation>
    <scope>NUCLEOTIDE SEQUENCE</scope>
    <source>
        <strain evidence="7">I ESC-2004</strain>
    </source>
</reference>
<dbReference type="EMBL" id="AMQN01002681">
    <property type="status" value="NOT_ANNOTATED_CDS"/>
    <property type="molecule type" value="Genomic_DNA"/>
</dbReference>
<feature type="compositionally biased region" description="Polar residues" evidence="3">
    <location>
        <begin position="194"/>
        <end position="204"/>
    </location>
</feature>
<dbReference type="InterPro" id="IPR051186">
    <property type="entry name" value="RRM_HNRPC/RALY_subfam"/>
</dbReference>
<dbReference type="SMART" id="SM00360">
    <property type="entry name" value="RRM"/>
    <property type="match status" value="1"/>
</dbReference>
<dbReference type="PROSITE" id="PS00028">
    <property type="entry name" value="ZINC_FINGER_C2H2_1"/>
    <property type="match status" value="1"/>
</dbReference>
<dbReference type="PROSITE" id="PS50102">
    <property type="entry name" value="RRM"/>
    <property type="match status" value="1"/>
</dbReference>
<dbReference type="OrthoDB" id="6730379at2759"/>
<dbReference type="InterPro" id="IPR000504">
    <property type="entry name" value="RRM_dom"/>
</dbReference>
<gene>
    <name evidence="5" type="ORF">CAPTEDRAFT_223984</name>
</gene>
<dbReference type="InterPro" id="IPR013087">
    <property type="entry name" value="Znf_C2H2_type"/>
</dbReference>